<evidence type="ECO:0000313" key="4">
    <source>
        <dbReference type="Proteomes" id="UP000029228"/>
    </source>
</evidence>
<dbReference type="InterPro" id="IPR002201">
    <property type="entry name" value="Glyco_trans_9"/>
</dbReference>
<dbReference type="Gene3D" id="3.40.50.2000">
    <property type="entry name" value="Glycogen Phosphorylase B"/>
    <property type="match status" value="2"/>
</dbReference>
<evidence type="ECO:0000313" key="3">
    <source>
        <dbReference type="EMBL" id="GAL22032.1"/>
    </source>
</evidence>
<dbReference type="GO" id="GO:0005829">
    <property type="term" value="C:cytosol"/>
    <property type="evidence" value="ECO:0007669"/>
    <property type="project" value="TreeGrafter"/>
</dbReference>
<dbReference type="SUPFAM" id="SSF53756">
    <property type="entry name" value="UDP-Glycosyltransferase/glycogen phosphorylase"/>
    <property type="match status" value="1"/>
</dbReference>
<proteinExistence type="predicted"/>
<dbReference type="InterPro" id="IPR051199">
    <property type="entry name" value="LPS_LOS_Heptosyltrfase"/>
</dbReference>
<dbReference type="PANTHER" id="PTHR30160:SF1">
    <property type="entry name" value="LIPOPOLYSACCHARIDE 1,2-N-ACETYLGLUCOSAMINETRANSFERASE-RELATED"/>
    <property type="match status" value="1"/>
</dbReference>
<keyword evidence="2 3" id="KW-0808">Transferase</keyword>
<organism evidence="3 4">
    <name type="scientific">Vibrio maritimus</name>
    <dbReference type="NCBI Taxonomy" id="990268"/>
    <lineage>
        <taxon>Bacteria</taxon>
        <taxon>Pseudomonadati</taxon>
        <taxon>Pseudomonadota</taxon>
        <taxon>Gammaproteobacteria</taxon>
        <taxon>Vibrionales</taxon>
        <taxon>Vibrionaceae</taxon>
        <taxon>Vibrio</taxon>
    </lineage>
</organism>
<evidence type="ECO:0000256" key="2">
    <source>
        <dbReference type="ARBA" id="ARBA00022679"/>
    </source>
</evidence>
<dbReference type="CDD" id="cd03789">
    <property type="entry name" value="GT9_LPS_heptosyltransferase"/>
    <property type="match status" value="1"/>
</dbReference>
<reference evidence="3 4" key="2">
    <citation type="submission" date="2014-09" db="EMBL/GenBank/DDBJ databases">
        <authorList>
            <consortium name="NBRP consortium"/>
            <person name="Sawabe T."/>
            <person name="Meirelles P."/>
            <person name="Nakanishi M."/>
            <person name="Sayaka M."/>
            <person name="Hattori M."/>
            <person name="Ohkuma M."/>
        </authorList>
    </citation>
    <scope>NUCLEOTIDE SEQUENCE [LARGE SCALE GENOMIC DNA]</scope>
    <source>
        <strain evidence="4">JCM19235</strain>
    </source>
</reference>
<accession>A0A090SRR6</accession>
<dbReference type="OrthoDB" id="9767552at2"/>
<dbReference type="PANTHER" id="PTHR30160">
    <property type="entry name" value="TETRAACYLDISACCHARIDE 4'-KINASE-RELATED"/>
    <property type="match status" value="1"/>
</dbReference>
<dbReference type="EMBL" id="BBMR01000011">
    <property type="protein sequence ID" value="GAL22032.1"/>
    <property type="molecule type" value="Genomic_DNA"/>
</dbReference>
<dbReference type="Proteomes" id="UP000029228">
    <property type="component" value="Unassembled WGS sequence"/>
</dbReference>
<dbReference type="GO" id="GO:0008713">
    <property type="term" value="F:ADP-heptose-lipopolysaccharide heptosyltransferase activity"/>
    <property type="evidence" value="ECO:0007669"/>
    <property type="project" value="TreeGrafter"/>
</dbReference>
<dbReference type="AlphaFoldDB" id="A0A090SRR6"/>
<sequence>MKILVFRAGALGDTIFATAVIDCLRRHFGDDIQIDWLGAPLAKGLFAKDHRINTVFTIKSRNLPTPLNRSKLKVLTHAHKAPYDLVVNLEHAFRRFANRIKAKKTIHINHVKLNPFDVHAVELILATLAQAGIDNIDGFPRLVGEEFTRVANKLELPEHYVVFHLANSHSDKTDYRGHRSWPLEHWRTLIEQSAKKAAVVLIGTDAEKAQLSNFLTELDIDVINLFGKSSLAELIAILQGARAVVTTDTGPSHMAAATGTPTVALFGPSDPKHCTLFVQI</sequence>
<protein>
    <submittedName>
        <fullName evidence="3">ADP-heptose-lipooligosaccharide heptosyltransferase II</fullName>
    </submittedName>
</protein>
<evidence type="ECO:0000256" key="1">
    <source>
        <dbReference type="ARBA" id="ARBA00022676"/>
    </source>
</evidence>
<name>A0A090SRR6_9VIBR</name>
<dbReference type="STRING" id="990268.JCM19235_2726"/>
<gene>
    <name evidence="3" type="ORF">JCM19235_2726</name>
</gene>
<comment type="caution">
    <text evidence="3">The sequence shown here is derived from an EMBL/GenBank/DDBJ whole genome shotgun (WGS) entry which is preliminary data.</text>
</comment>
<keyword evidence="1" id="KW-0328">Glycosyltransferase</keyword>
<dbReference type="GO" id="GO:0009244">
    <property type="term" value="P:lipopolysaccharide core region biosynthetic process"/>
    <property type="evidence" value="ECO:0007669"/>
    <property type="project" value="TreeGrafter"/>
</dbReference>
<reference evidence="3 4" key="1">
    <citation type="submission" date="2014-09" db="EMBL/GenBank/DDBJ databases">
        <title>Vibrio maritimus JCM 19235. (C45) whole genome shotgun sequence.</title>
        <authorList>
            <person name="Sawabe T."/>
            <person name="Meirelles P."/>
            <person name="Nakanishi M."/>
            <person name="Sayaka M."/>
            <person name="Hattori M."/>
            <person name="Ohkuma M."/>
        </authorList>
    </citation>
    <scope>NUCLEOTIDE SEQUENCE [LARGE SCALE GENOMIC DNA]</scope>
    <source>
        <strain evidence="4">JCM19235</strain>
    </source>
</reference>
<keyword evidence="4" id="KW-1185">Reference proteome</keyword>
<dbReference type="Pfam" id="PF01075">
    <property type="entry name" value="Glyco_transf_9"/>
    <property type="match status" value="1"/>
</dbReference>